<sequence length="77" mass="8756">MKESLGYEHVDKSLYYRNQLNVPIRIHRILPIRPFPTDGAIHIRPTGVPIPFPTGGPIPNRPIVSSESDPLWNRFGL</sequence>
<accession>G0P3Y3</accession>
<name>G0P3Y3_CAEBE</name>
<dbReference type="InParanoid" id="G0P3Y3"/>
<protein>
    <submittedName>
        <fullName evidence="1">Uncharacterized protein</fullName>
    </submittedName>
</protein>
<evidence type="ECO:0000313" key="1">
    <source>
        <dbReference type="EMBL" id="EGT44375.1"/>
    </source>
</evidence>
<dbReference type="Proteomes" id="UP000008068">
    <property type="component" value="Unassembled WGS sequence"/>
</dbReference>
<feature type="non-terminal residue" evidence="1">
    <location>
        <position position="77"/>
    </location>
</feature>
<reference evidence="2" key="1">
    <citation type="submission" date="2011-07" db="EMBL/GenBank/DDBJ databases">
        <authorList>
            <consortium name="Caenorhabditis brenneri Sequencing and Analysis Consortium"/>
            <person name="Wilson R.K."/>
        </authorList>
    </citation>
    <scope>NUCLEOTIDE SEQUENCE [LARGE SCALE GENOMIC DNA]</scope>
    <source>
        <strain evidence="2">PB2801</strain>
    </source>
</reference>
<keyword evidence="2" id="KW-1185">Reference proteome</keyword>
<dbReference type="EMBL" id="GL380054">
    <property type="protein sequence ID" value="EGT44375.1"/>
    <property type="molecule type" value="Genomic_DNA"/>
</dbReference>
<dbReference type="HOGENOM" id="CLU_2644977_0_0_1"/>
<organism evidence="2">
    <name type="scientific">Caenorhabditis brenneri</name>
    <name type="common">Nematode worm</name>
    <dbReference type="NCBI Taxonomy" id="135651"/>
    <lineage>
        <taxon>Eukaryota</taxon>
        <taxon>Metazoa</taxon>
        <taxon>Ecdysozoa</taxon>
        <taxon>Nematoda</taxon>
        <taxon>Chromadorea</taxon>
        <taxon>Rhabditida</taxon>
        <taxon>Rhabditina</taxon>
        <taxon>Rhabditomorpha</taxon>
        <taxon>Rhabditoidea</taxon>
        <taxon>Rhabditidae</taxon>
        <taxon>Peloderinae</taxon>
        <taxon>Caenorhabditis</taxon>
    </lineage>
</organism>
<proteinExistence type="predicted"/>
<dbReference type="AlphaFoldDB" id="G0P3Y3"/>
<gene>
    <name evidence="1" type="ORF">CAEBREN_31566</name>
</gene>
<evidence type="ECO:0000313" key="2">
    <source>
        <dbReference type="Proteomes" id="UP000008068"/>
    </source>
</evidence>